<keyword evidence="3 5" id="KW-0863">Zinc-finger</keyword>
<reference evidence="9" key="1">
    <citation type="submission" date="2012-12" db="EMBL/GenBank/DDBJ databases">
        <authorList>
            <person name="Hellsten U."/>
            <person name="Grimwood J."/>
            <person name="Chapman J.A."/>
            <person name="Shapiro H."/>
            <person name="Aerts A."/>
            <person name="Otillar R.P."/>
            <person name="Terry A.Y."/>
            <person name="Boore J.L."/>
            <person name="Simakov O."/>
            <person name="Marletaz F."/>
            <person name="Cho S.-J."/>
            <person name="Edsinger-Gonzales E."/>
            <person name="Havlak P."/>
            <person name="Kuo D.-H."/>
            <person name="Larsson T."/>
            <person name="Lv J."/>
            <person name="Arendt D."/>
            <person name="Savage R."/>
            <person name="Osoegawa K."/>
            <person name="de Jong P."/>
            <person name="Lindberg D.R."/>
            <person name="Seaver E.C."/>
            <person name="Weisblat D.A."/>
            <person name="Putnam N.H."/>
            <person name="Grigoriev I.V."/>
            <person name="Rokhsar D.S."/>
        </authorList>
    </citation>
    <scope>NUCLEOTIDE SEQUENCE</scope>
</reference>
<evidence type="ECO:0000313" key="8">
    <source>
        <dbReference type="EnsemblMetazoa" id="HelroP76025"/>
    </source>
</evidence>
<evidence type="ECO:0000256" key="1">
    <source>
        <dbReference type="ARBA" id="ARBA00022723"/>
    </source>
</evidence>
<dbReference type="eggNOG" id="KOG1721">
    <property type="taxonomic scope" value="Eukaryota"/>
</dbReference>
<dbReference type="PROSITE" id="PS50157">
    <property type="entry name" value="ZINC_FINGER_C2H2_2"/>
    <property type="match status" value="1"/>
</dbReference>
<dbReference type="HOGENOM" id="CLU_002678_2_1_1"/>
<evidence type="ECO:0000256" key="5">
    <source>
        <dbReference type="PROSITE-ProRule" id="PRU00042"/>
    </source>
</evidence>
<dbReference type="Proteomes" id="UP000015101">
    <property type="component" value="Unassembled WGS sequence"/>
</dbReference>
<feature type="domain" description="C2H2-type" evidence="6">
    <location>
        <begin position="61"/>
        <end position="89"/>
    </location>
</feature>
<evidence type="ECO:0000256" key="4">
    <source>
        <dbReference type="ARBA" id="ARBA00022833"/>
    </source>
</evidence>
<reference evidence="8" key="3">
    <citation type="submission" date="2015-06" db="UniProtKB">
        <authorList>
            <consortium name="EnsemblMetazoa"/>
        </authorList>
    </citation>
    <scope>IDENTIFICATION</scope>
</reference>
<reference evidence="7 9" key="2">
    <citation type="journal article" date="2013" name="Nature">
        <title>Insights into bilaterian evolution from three spiralian genomes.</title>
        <authorList>
            <person name="Simakov O."/>
            <person name="Marletaz F."/>
            <person name="Cho S.J."/>
            <person name="Edsinger-Gonzales E."/>
            <person name="Havlak P."/>
            <person name="Hellsten U."/>
            <person name="Kuo D.H."/>
            <person name="Larsson T."/>
            <person name="Lv J."/>
            <person name="Arendt D."/>
            <person name="Savage R."/>
            <person name="Osoegawa K."/>
            <person name="de Jong P."/>
            <person name="Grimwood J."/>
            <person name="Chapman J.A."/>
            <person name="Shapiro H."/>
            <person name="Aerts A."/>
            <person name="Otillar R.P."/>
            <person name="Terry A.Y."/>
            <person name="Boore J.L."/>
            <person name="Grigoriev I.V."/>
            <person name="Lindberg D.R."/>
            <person name="Seaver E.C."/>
            <person name="Weisblat D.A."/>
            <person name="Putnam N.H."/>
            <person name="Rokhsar D.S."/>
        </authorList>
    </citation>
    <scope>NUCLEOTIDE SEQUENCE</scope>
</reference>
<name>T1G2E2_HELRO</name>
<dbReference type="InParanoid" id="T1G2E2"/>
<gene>
    <name evidence="8" type="primary">20215240</name>
    <name evidence="7" type="ORF">HELRODRAFT_76025</name>
</gene>
<dbReference type="InterPro" id="IPR013087">
    <property type="entry name" value="Znf_C2H2_type"/>
</dbReference>
<dbReference type="GO" id="GO:0008270">
    <property type="term" value="F:zinc ion binding"/>
    <property type="evidence" value="ECO:0007669"/>
    <property type="project" value="UniProtKB-KW"/>
</dbReference>
<dbReference type="SUPFAM" id="SSF57667">
    <property type="entry name" value="beta-beta-alpha zinc fingers"/>
    <property type="match status" value="2"/>
</dbReference>
<dbReference type="AlphaFoldDB" id="T1G2E2"/>
<dbReference type="SMART" id="SM00355">
    <property type="entry name" value="ZnF_C2H2"/>
    <property type="match status" value="6"/>
</dbReference>
<dbReference type="InterPro" id="IPR036236">
    <property type="entry name" value="Znf_C2H2_sf"/>
</dbReference>
<dbReference type="KEGG" id="hro:HELRODRAFT_76025"/>
<dbReference type="RefSeq" id="XP_009014078.1">
    <property type="nucleotide sequence ID" value="XM_009015830.1"/>
</dbReference>
<evidence type="ECO:0000256" key="2">
    <source>
        <dbReference type="ARBA" id="ARBA00022737"/>
    </source>
</evidence>
<dbReference type="PROSITE" id="PS00028">
    <property type="entry name" value="ZINC_FINGER_C2H2_1"/>
    <property type="match status" value="3"/>
</dbReference>
<dbReference type="PANTHER" id="PTHR24403:SF67">
    <property type="entry name" value="FI01116P-RELATED"/>
    <property type="match status" value="1"/>
</dbReference>
<protein>
    <recommendedName>
        <fullName evidence="6">C2H2-type domain-containing protein</fullName>
    </recommendedName>
</protein>
<evidence type="ECO:0000259" key="6">
    <source>
        <dbReference type="PROSITE" id="PS50157"/>
    </source>
</evidence>
<proteinExistence type="predicted"/>
<evidence type="ECO:0000256" key="3">
    <source>
        <dbReference type="ARBA" id="ARBA00022771"/>
    </source>
</evidence>
<sequence>MDSLPGIIKKFGCGWCSYKTDSKAHLMRHSKSMHKNVEMKIVLNPTYIPPSKQPKDLKRKHQCEMCSYQTDCKSHLRRHQGSVHCKDKLYECPTCKIEFARSEQAKIHHMAYHPEKHFDIRNMHKPASNAKQLKLSVNDKMEKIKTLFDEVEHFTDNLHQLLRVNNAFVCLKCNYSCRDMWHLKRHVLDVHSTLKDFNCKVCHYATSRAHRLYCHMLKHGELFCHLCEFSTVNPEIYKLHSQTCTAAQKSLNCSICSVDFEQMGVYRDHISSHH</sequence>
<evidence type="ECO:0000313" key="9">
    <source>
        <dbReference type="Proteomes" id="UP000015101"/>
    </source>
</evidence>
<keyword evidence="2" id="KW-0677">Repeat</keyword>
<dbReference type="EMBL" id="AMQM01003449">
    <property type="status" value="NOT_ANNOTATED_CDS"/>
    <property type="molecule type" value="Genomic_DNA"/>
</dbReference>
<dbReference type="Gene3D" id="3.30.160.60">
    <property type="entry name" value="Classic Zinc Finger"/>
    <property type="match status" value="2"/>
</dbReference>
<organism evidence="8 9">
    <name type="scientific">Helobdella robusta</name>
    <name type="common">Californian leech</name>
    <dbReference type="NCBI Taxonomy" id="6412"/>
    <lineage>
        <taxon>Eukaryota</taxon>
        <taxon>Metazoa</taxon>
        <taxon>Spiralia</taxon>
        <taxon>Lophotrochozoa</taxon>
        <taxon>Annelida</taxon>
        <taxon>Clitellata</taxon>
        <taxon>Hirudinea</taxon>
        <taxon>Rhynchobdellida</taxon>
        <taxon>Glossiphoniidae</taxon>
        <taxon>Helobdella</taxon>
    </lineage>
</organism>
<keyword evidence="1" id="KW-0479">Metal-binding</keyword>
<dbReference type="CTD" id="20215240"/>
<keyword evidence="9" id="KW-1185">Reference proteome</keyword>
<dbReference type="InterPro" id="IPR050688">
    <property type="entry name" value="Zinc_finger/UBP_domain"/>
</dbReference>
<dbReference type="GeneID" id="20215240"/>
<accession>T1G2E2</accession>
<dbReference type="OrthoDB" id="3561125at2759"/>
<dbReference type="EMBL" id="KB096183">
    <property type="protein sequence ID" value="ESO07467.1"/>
    <property type="molecule type" value="Genomic_DNA"/>
</dbReference>
<evidence type="ECO:0000313" key="7">
    <source>
        <dbReference type="EMBL" id="ESO07467.1"/>
    </source>
</evidence>
<keyword evidence="4" id="KW-0862">Zinc</keyword>
<dbReference type="EnsemblMetazoa" id="HelroT76025">
    <property type="protein sequence ID" value="HelroP76025"/>
    <property type="gene ID" value="HelroG76025"/>
</dbReference>
<dbReference type="PANTHER" id="PTHR24403">
    <property type="entry name" value="ZINC FINGER PROTEIN"/>
    <property type="match status" value="1"/>
</dbReference>
<dbReference type="FunFam" id="3.30.160.60:FF:005293">
    <property type="match status" value="1"/>
</dbReference>